<accession>A0A4Q7VRA3</accession>
<dbReference type="GO" id="GO:0003995">
    <property type="term" value="F:acyl-CoA dehydrogenase activity"/>
    <property type="evidence" value="ECO:0007669"/>
    <property type="project" value="TreeGrafter"/>
</dbReference>
<comment type="similarity">
    <text evidence="2">Belongs to the acyl-CoA dehydrogenase family.</text>
</comment>
<dbReference type="Gene3D" id="1.20.140.10">
    <property type="entry name" value="Butyryl-CoA Dehydrogenase, subunit A, domain 3"/>
    <property type="match status" value="1"/>
</dbReference>
<protein>
    <submittedName>
        <fullName evidence="7">Alkylation response protein AidB-like acyl-CoA dehydrogenase</fullName>
    </submittedName>
</protein>
<keyword evidence="5" id="KW-0560">Oxidoreductase</keyword>
<dbReference type="InterPro" id="IPR009100">
    <property type="entry name" value="AcylCoA_DH/oxidase_NM_dom_sf"/>
</dbReference>
<dbReference type="InterPro" id="IPR036250">
    <property type="entry name" value="AcylCo_DH-like_C"/>
</dbReference>
<dbReference type="GO" id="GO:0050660">
    <property type="term" value="F:flavin adenine dinucleotide binding"/>
    <property type="evidence" value="ECO:0007669"/>
    <property type="project" value="InterPro"/>
</dbReference>
<dbReference type="InterPro" id="IPR009075">
    <property type="entry name" value="AcylCo_DH/oxidase_C"/>
</dbReference>
<dbReference type="InterPro" id="IPR037069">
    <property type="entry name" value="AcylCoA_DH/ox_N_sf"/>
</dbReference>
<evidence type="ECO:0000313" key="7">
    <source>
        <dbReference type="EMBL" id="RZT98959.1"/>
    </source>
</evidence>
<evidence type="ECO:0000256" key="1">
    <source>
        <dbReference type="ARBA" id="ARBA00001974"/>
    </source>
</evidence>
<organism evidence="7 8">
    <name type="scientific">Advenella incenata</name>
    <dbReference type="NCBI Taxonomy" id="267800"/>
    <lineage>
        <taxon>Bacteria</taxon>
        <taxon>Pseudomonadati</taxon>
        <taxon>Pseudomonadota</taxon>
        <taxon>Betaproteobacteria</taxon>
        <taxon>Burkholderiales</taxon>
        <taxon>Alcaligenaceae</taxon>
    </lineage>
</organism>
<proteinExistence type="inferred from homology"/>
<evidence type="ECO:0000256" key="3">
    <source>
        <dbReference type="ARBA" id="ARBA00022630"/>
    </source>
</evidence>
<feature type="domain" description="Acyl-CoA dehydrogenase/oxidase C-terminal" evidence="6">
    <location>
        <begin position="224"/>
        <end position="337"/>
    </location>
</feature>
<evidence type="ECO:0000259" key="6">
    <source>
        <dbReference type="Pfam" id="PF00441"/>
    </source>
</evidence>
<dbReference type="RefSeq" id="WP_130303295.1">
    <property type="nucleotide sequence ID" value="NZ_SHKO01000001.1"/>
</dbReference>
<dbReference type="Gene3D" id="1.10.540.10">
    <property type="entry name" value="Acyl-CoA dehydrogenase/oxidase, N-terminal domain"/>
    <property type="match status" value="1"/>
</dbReference>
<dbReference type="SUPFAM" id="SSF56645">
    <property type="entry name" value="Acyl-CoA dehydrogenase NM domain-like"/>
    <property type="match status" value="1"/>
</dbReference>
<dbReference type="Proteomes" id="UP000293398">
    <property type="component" value="Unassembled WGS sequence"/>
</dbReference>
<evidence type="ECO:0000313" key="8">
    <source>
        <dbReference type="Proteomes" id="UP000293398"/>
    </source>
</evidence>
<evidence type="ECO:0000256" key="4">
    <source>
        <dbReference type="ARBA" id="ARBA00022827"/>
    </source>
</evidence>
<keyword evidence="3" id="KW-0285">Flavoprotein</keyword>
<sequence>MGFEVATIFPGVLLEGAERVAKNASSYEAALYPRMIQEMGWSSTLISESNGGYGGSFADIGSLLEGMASRAINLPIMTRCCIVPGMLEAAPERETVSALLSQIAEGVACIELAGPLSWRQTHALPQLSPVTDGWTVNGRLEDFEWTEGCTHVLFCALDTASQKISIVIIEAGQLPDHASSFVTVERRRIKRVDMGSLKISNDSVLVQGDDASAMCQAGWKLAQVSVAADIVCTMNYMLSETVNYLQERKQFGQPLARFQVLRHDVAKLYVSYETCKNLLMASLRSLDEAGGSDDLAALDLLGVYTREEAIAFAQSVIQLHGGMGMTQETMAARMASRLVANAFRFGDVHSHAKALTQLQAGEK</sequence>
<dbReference type="PANTHER" id="PTHR43884:SF20">
    <property type="entry name" value="ACYL-COA DEHYDROGENASE FADE28"/>
    <property type="match status" value="1"/>
</dbReference>
<dbReference type="Pfam" id="PF00441">
    <property type="entry name" value="Acyl-CoA_dh_1"/>
    <property type="match status" value="1"/>
</dbReference>
<dbReference type="OrthoDB" id="8631480at2"/>
<dbReference type="EMBL" id="SHKO01000001">
    <property type="protein sequence ID" value="RZT98959.1"/>
    <property type="molecule type" value="Genomic_DNA"/>
</dbReference>
<dbReference type="SUPFAM" id="SSF47203">
    <property type="entry name" value="Acyl-CoA dehydrogenase C-terminal domain-like"/>
    <property type="match status" value="1"/>
</dbReference>
<dbReference type="AlphaFoldDB" id="A0A4Q7VRA3"/>
<dbReference type="PANTHER" id="PTHR43884">
    <property type="entry name" value="ACYL-COA DEHYDROGENASE"/>
    <property type="match status" value="1"/>
</dbReference>
<keyword evidence="8" id="KW-1185">Reference proteome</keyword>
<comment type="cofactor">
    <cofactor evidence="1">
        <name>FAD</name>
        <dbReference type="ChEBI" id="CHEBI:57692"/>
    </cofactor>
</comment>
<keyword evidence="4" id="KW-0274">FAD</keyword>
<evidence type="ECO:0000256" key="2">
    <source>
        <dbReference type="ARBA" id="ARBA00009347"/>
    </source>
</evidence>
<name>A0A4Q7VRA3_9BURK</name>
<comment type="caution">
    <text evidence="7">The sequence shown here is derived from an EMBL/GenBank/DDBJ whole genome shotgun (WGS) entry which is preliminary data.</text>
</comment>
<gene>
    <name evidence="7" type="ORF">EV681_0740</name>
</gene>
<evidence type="ECO:0000256" key="5">
    <source>
        <dbReference type="ARBA" id="ARBA00023002"/>
    </source>
</evidence>
<reference evidence="7 8" key="1">
    <citation type="submission" date="2019-02" db="EMBL/GenBank/DDBJ databases">
        <title>Genomic Encyclopedia of Type Strains, Phase IV (KMG-IV): sequencing the most valuable type-strain genomes for metagenomic binning, comparative biology and taxonomic classification.</title>
        <authorList>
            <person name="Goeker M."/>
        </authorList>
    </citation>
    <scope>NUCLEOTIDE SEQUENCE [LARGE SCALE GENOMIC DNA]</scope>
    <source>
        <strain evidence="7 8">DSM 23814</strain>
    </source>
</reference>